<dbReference type="EC" id="3.1.3.-" evidence="10"/>
<evidence type="ECO:0000256" key="9">
    <source>
        <dbReference type="ARBA" id="ARBA00022884"/>
    </source>
</evidence>
<keyword evidence="7 10" id="KW-0067">ATP-binding</keyword>
<accession>A0A4U1BRF4</accession>
<keyword evidence="3 10" id="KW-0548">Nucleotidyltransferase</keyword>
<dbReference type="GO" id="GO:0000287">
    <property type="term" value="F:magnesium ion binding"/>
    <property type="evidence" value="ECO:0007669"/>
    <property type="project" value="UniProtKB-UniRule"/>
</dbReference>
<feature type="binding site" evidence="10">
    <location>
        <position position="23"/>
    </location>
    <ligand>
        <name>Mg(2+)</name>
        <dbReference type="ChEBI" id="CHEBI:18420"/>
    </ligand>
</feature>
<feature type="binding site" evidence="10">
    <location>
        <position position="11"/>
    </location>
    <ligand>
        <name>ATP</name>
        <dbReference type="ChEBI" id="CHEBI:30616"/>
    </ligand>
</feature>
<dbReference type="GO" id="GO:0042245">
    <property type="term" value="P:RNA repair"/>
    <property type="evidence" value="ECO:0007669"/>
    <property type="project" value="UniProtKB-KW"/>
</dbReference>
<comment type="cofactor">
    <cofactor evidence="10">
        <name>Mg(2+)</name>
        <dbReference type="ChEBI" id="CHEBI:18420"/>
    </cofactor>
    <text evidence="10">Magnesium is required for nucleotidyltransferase activity.</text>
</comment>
<dbReference type="PANTHER" id="PTHR47545">
    <property type="entry name" value="MULTIFUNCTIONAL CCA PROTEIN"/>
    <property type="match status" value="1"/>
</dbReference>
<dbReference type="GO" id="GO:0001680">
    <property type="term" value="P:tRNA 3'-terminal CCA addition"/>
    <property type="evidence" value="ECO:0007669"/>
    <property type="project" value="UniProtKB-UniRule"/>
</dbReference>
<keyword evidence="5 10" id="KW-0547">Nucleotide-binding</keyword>
<organism evidence="12 13">
    <name type="scientific">Ferrimonas aestuarii</name>
    <dbReference type="NCBI Taxonomy" id="2569539"/>
    <lineage>
        <taxon>Bacteria</taxon>
        <taxon>Pseudomonadati</taxon>
        <taxon>Pseudomonadota</taxon>
        <taxon>Gammaproteobacteria</taxon>
        <taxon>Alteromonadales</taxon>
        <taxon>Ferrimonadaceae</taxon>
        <taxon>Ferrimonas</taxon>
    </lineage>
</organism>
<feature type="binding site" evidence="10">
    <location>
        <position position="8"/>
    </location>
    <ligand>
        <name>CTP</name>
        <dbReference type="ChEBI" id="CHEBI:37563"/>
    </ligand>
</feature>
<feature type="binding site" evidence="10">
    <location>
        <position position="140"/>
    </location>
    <ligand>
        <name>ATP</name>
        <dbReference type="ChEBI" id="CHEBI:30616"/>
    </ligand>
</feature>
<evidence type="ECO:0000256" key="6">
    <source>
        <dbReference type="ARBA" id="ARBA00022800"/>
    </source>
</evidence>
<feature type="binding site" evidence="10">
    <location>
        <position position="91"/>
    </location>
    <ligand>
        <name>ATP</name>
        <dbReference type="ChEBI" id="CHEBI:30616"/>
    </ligand>
</feature>
<feature type="binding site" evidence="10">
    <location>
        <position position="140"/>
    </location>
    <ligand>
        <name>CTP</name>
        <dbReference type="ChEBI" id="CHEBI:37563"/>
    </ligand>
</feature>
<keyword evidence="4 10" id="KW-0479">Metal-binding</keyword>
<keyword evidence="10" id="KW-0511">Multifunctional enzyme</keyword>
<dbReference type="InterPro" id="IPR032828">
    <property type="entry name" value="PolyA_RNA-bd"/>
</dbReference>
<dbReference type="GO" id="GO:0004112">
    <property type="term" value="F:cyclic-nucleotide phosphodiesterase activity"/>
    <property type="evidence" value="ECO:0007669"/>
    <property type="project" value="UniProtKB-UniRule"/>
</dbReference>
<dbReference type="GO" id="GO:0016791">
    <property type="term" value="F:phosphatase activity"/>
    <property type="evidence" value="ECO:0007669"/>
    <property type="project" value="UniProtKB-UniRule"/>
</dbReference>
<gene>
    <name evidence="10" type="primary">cca</name>
    <name evidence="12" type="ORF">FCL42_06485</name>
</gene>
<dbReference type="EC" id="2.7.7.72" evidence="10"/>
<dbReference type="InterPro" id="IPR002646">
    <property type="entry name" value="PolA_pol_head_dom"/>
</dbReference>
<evidence type="ECO:0000256" key="1">
    <source>
        <dbReference type="ARBA" id="ARBA00022679"/>
    </source>
</evidence>
<evidence type="ECO:0000256" key="2">
    <source>
        <dbReference type="ARBA" id="ARBA00022694"/>
    </source>
</evidence>
<comment type="domain">
    <text evidence="10">Comprises two domains: an N-terminal domain containing the nucleotidyltransferase activity and a C-terminal HD domain associated with both phosphodiesterase and phosphatase activities.</text>
</comment>
<evidence type="ECO:0000313" key="13">
    <source>
        <dbReference type="Proteomes" id="UP000305675"/>
    </source>
</evidence>
<comment type="cofactor">
    <cofactor evidence="10">
        <name>Ni(2+)</name>
        <dbReference type="ChEBI" id="CHEBI:49786"/>
    </cofactor>
    <text evidence="10">Nickel for phosphatase activity.</text>
</comment>
<reference evidence="12 13" key="1">
    <citation type="submission" date="2019-04" db="EMBL/GenBank/DDBJ databases">
        <authorList>
            <person name="Hwang J.C."/>
        </authorList>
    </citation>
    <scope>NUCLEOTIDE SEQUENCE [LARGE SCALE GENOMIC DNA]</scope>
    <source>
        <strain evidence="12 13">IMCC35002</strain>
    </source>
</reference>
<feature type="binding site" evidence="10">
    <location>
        <position position="91"/>
    </location>
    <ligand>
        <name>CTP</name>
        <dbReference type="ChEBI" id="CHEBI:37563"/>
    </ligand>
</feature>
<dbReference type="PROSITE" id="PS51831">
    <property type="entry name" value="HD"/>
    <property type="match status" value="1"/>
</dbReference>
<dbReference type="AlphaFoldDB" id="A0A4U1BRF4"/>
<evidence type="ECO:0000256" key="10">
    <source>
        <dbReference type="HAMAP-Rule" id="MF_01261"/>
    </source>
</evidence>
<dbReference type="PANTHER" id="PTHR47545:SF1">
    <property type="entry name" value="MULTIFUNCTIONAL CCA PROTEIN"/>
    <property type="match status" value="1"/>
</dbReference>
<comment type="catalytic activity">
    <reaction evidence="10">
        <text>a tRNA with a 3' CCA end + 2 CTP + ATP = a tRNA with a 3' CCACCA end + 3 diphosphate</text>
        <dbReference type="Rhea" id="RHEA:76235"/>
        <dbReference type="Rhea" id="RHEA-COMP:10468"/>
        <dbReference type="Rhea" id="RHEA-COMP:18655"/>
        <dbReference type="ChEBI" id="CHEBI:30616"/>
        <dbReference type="ChEBI" id="CHEBI:33019"/>
        <dbReference type="ChEBI" id="CHEBI:37563"/>
        <dbReference type="ChEBI" id="CHEBI:83071"/>
        <dbReference type="ChEBI" id="CHEBI:195187"/>
    </reaction>
</comment>
<keyword evidence="2 10" id="KW-0819">tRNA processing</keyword>
<dbReference type="InterPro" id="IPR006674">
    <property type="entry name" value="HD_domain"/>
</dbReference>
<dbReference type="PIRSF" id="PIRSF000813">
    <property type="entry name" value="CCA_bact"/>
    <property type="match status" value="1"/>
</dbReference>
<evidence type="ECO:0000256" key="4">
    <source>
        <dbReference type="ARBA" id="ARBA00022723"/>
    </source>
</evidence>
<dbReference type="GO" id="GO:0000049">
    <property type="term" value="F:tRNA binding"/>
    <property type="evidence" value="ECO:0007669"/>
    <property type="project" value="UniProtKB-UniRule"/>
</dbReference>
<dbReference type="RefSeq" id="WP_136862579.1">
    <property type="nucleotide sequence ID" value="NZ_SWCJ01000003.1"/>
</dbReference>
<feature type="binding site" evidence="10">
    <location>
        <position position="11"/>
    </location>
    <ligand>
        <name>CTP</name>
        <dbReference type="ChEBI" id="CHEBI:37563"/>
    </ligand>
</feature>
<evidence type="ECO:0000313" key="12">
    <source>
        <dbReference type="EMBL" id="TKB56775.1"/>
    </source>
</evidence>
<dbReference type="InterPro" id="IPR050124">
    <property type="entry name" value="tRNA_CCA-adding_enzyme"/>
</dbReference>
<dbReference type="Proteomes" id="UP000305675">
    <property type="component" value="Unassembled WGS sequence"/>
</dbReference>
<keyword evidence="13" id="KW-1185">Reference proteome</keyword>
<dbReference type="GO" id="GO:0160016">
    <property type="term" value="F:CCACCA tRNA nucleotidyltransferase activity"/>
    <property type="evidence" value="ECO:0007669"/>
    <property type="project" value="RHEA"/>
</dbReference>
<feature type="domain" description="HD" evidence="11">
    <location>
        <begin position="228"/>
        <end position="329"/>
    </location>
</feature>
<dbReference type="HAMAP" id="MF_01261">
    <property type="entry name" value="CCA_bact_type1"/>
    <property type="match status" value="1"/>
</dbReference>
<keyword evidence="6 10" id="KW-0692">RNA repair</keyword>
<feature type="binding site" evidence="10">
    <location>
        <position position="8"/>
    </location>
    <ligand>
        <name>ATP</name>
        <dbReference type="ChEBI" id="CHEBI:30616"/>
    </ligand>
</feature>
<dbReference type="Gene3D" id="3.30.460.10">
    <property type="entry name" value="Beta Polymerase, domain 2"/>
    <property type="match status" value="1"/>
</dbReference>
<feature type="binding site" evidence="10">
    <location>
        <position position="137"/>
    </location>
    <ligand>
        <name>CTP</name>
        <dbReference type="ChEBI" id="CHEBI:37563"/>
    </ligand>
</feature>
<feature type="binding site" evidence="10">
    <location>
        <position position="137"/>
    </location>
    <ligand>
        <name>ATP</name>
        <dbReference type="ChEBI" id="CHEBI:30616"/>
    </ligand>
</feature>
<comment type="similarity">
    <text evidence="10">Belongs to the tRNA nucleotidyltransferase/poly(A) polymerase family. Bacterial CCA-adding enzyme type 1 subfamily.</text>
</comment>
<comment type="catalytic activity">
    <reaction evidence="10">
        <text>a tRNA precursor + 2 CTP + ATP = a tRNA with a 3' CCA end + 3 diphosphate</text>
        <dbReference type="Rhea" id="RHEA:14433"/>
        <dbReference type="Rhea" id="RHEA-COMP:10465"/>
        <dbReference type="Rhea" id="RHEA-COMP:10468"/>
        <dbReference type="ChEBI" id="CHEBI:30616"/>
        <dbReference type="ChEBI" id="CHEBI:33019"/>
        <dbReference type="ChEBI" id="CHEBI:37563"/>
        <dbReference type="ChEBI" id="CHEBI:74896"/>
        <dbReference type="ChEBI" id="CHEBI:83071"/>
        <dbReference type="EC" id="2.7.7.72"/>
    </reaction>
</comment>
<comment type="subunit">
    <text evidence="10">Monomer. Can also form homodimers and oligomers.</text>
</comment>
<evidence type="ECO:0000256" key="8">
    <source>
        <dbReference type="ARBA" id="ARBA00022842"/>
    </source>
</evidence>
<comment type="function">
    <text evidence="10">Catalyzes the addition and repair of the essential 3'-terminal CCA sequence in tRNAs without using a nucleic acid template. Adds these three nucleotides in the order of C, C, and A to the tRNA nucleotide-73, using CTP and ATP as substrates and producing inorganic pyrophosphate. tRNA 3'-terminal CCA addition is required both for tRNA processing and repair. Also involved in tRNA surveillance by mediating tandem CCA addition to generate a CCACCA at the 3' terminus of unstable tRNAs. While stable tRNAs receive only 3'-terminal CCA, unstable tRNAs are marked with CCACCA and rapidly degraded.</text>
</comment>
<dbReference type="SUPFAM" id="SSF81891">
    <property type="entry name" value="Poly A polymerase C-terminal region-like"/>
    <property type="match status" value="1"/>
</dbReference>
<keyword evidence="1 10" id="KW-0808">Transferase</keyword>
<name>A0A4U1BRF4_9GAMM</name>
<dbReference type="SUPFAM" id="SSF81301">
    <property type="entry name" value="Nucleotidyltransferase"/>
    <property type="match status" value="1"/>
</dbReference>
<evidence type="ECO:0000256" key="5">
    <source>
        <dbReference type="ARBA" id="ARBA00022741"/>
    </source>
</evidence>
<dbReference type="InterPro" id="IPR012006">
    <property type="entry name" value="CCA_bact"/>
</dbReference>
<evidence type="ECO:0000259" key="11">
    <source>
        <dbReference type="PROSITE" id="PS51831"/>
    </source>
</evidence>
<evidence type="ECO:0000256" key="3">
    <source>
        <dbReference type="ARBA" id="ARBA00022695"/>
    </source>
</evidence>
<comment type="caution">
    <text evidence="12">The sequence shown here is derived from an EMBL/GenBank/DDBJ whole genome shotgun (WGS) entry which is preliminary data.</text>
</comment>
<dbReference type="EMBL" id="SWCJ01000003">
    <property type="protein sequence ID" value="TKB56775.1"/>
    <property type="molecule type" value="Genomic_DNA"/>
</dbReference>
<dbReference type="CDD" id="cd05398">
    <property type="entry name" value="NT_ClassII-CCAase"/>
    <property type="match status" value="1"/>
</dbReference>
<sequence>MQIYLVGGAVRDRLLGLEIKDRDHVVVGATPQQMLDLGYEQVGKSFPVFLHPKSHQEYALARTERKAGHGYTGFEICADPNVTLDEDLIRRDLTVNAIAEAQDGSLIDPYGGQQDIERRVLRHVSEAFVEDPLRVLRVARFAARFHHLGFTVAPETLTLMQQLAESGELSHLTPERVWQETERALCGPTPRVYFEVLESCGALNALMPELALLRGVPQPQAHHPEIDSLEHTYLTLERAAELSPELTVRFAALTHDLGKALTPEEELPRHIMHEQRGLAPLKQLCERLKVTNACRELAQISCAQHLNGHRALELKPATLLKLFDKVDAWRKPDRFQQFLLVCQADAQGRQGLKDKPYPQADYLNQALTIANEVQVRPIVEEGFKGPAIKAELSKRRIKRLTEFKHTRG</sequence>
<keyword evidence="10" id="KW-0533">Nickel</keyword>
<keyword evidence="10 12" id="KW-0378">Hydrolase</keyword>
<dbReference type="NCBIfam" id="NF008137">
    <property type="entry name" value="PRK10885.1"/>
    <property type="match status" value="1"/>
</dbReference>
<dbReference type="InterPro" id="IPR043519">
    <property type="entry name" value="NT_sf"/>
</dbReference>
<comment type="miscellaneous">
    <text evidence="10">A single active site specifically recognizes both ATP and CTP and is responsible for their addition.</text>
</comment>
<keyword evidence="8 10" id="KW-0460">Magnesium</keyword>
<feature type="binding site" evidence="10">
    <location>
        <position position="21"/>
    </location>
    <ligand>
        <name>Mg(2+)</name>
        <dbReference type="ChEBI" id="CHEBI:18420"/>
    </ligand>
</feature>
<dbReference type="EC" id="3.1.4.-" evidence="10"/>
<dbReference type="GO" id="GO:0004810">
    <property type="term" value="F:CCA tRNA nucleotidyltransferase activity"/>
    <property type="evidence" value="ECO:0007669"/>
    <property type="project" value="UniProtKB-UniRule"/>
</dbReference>
<dbReference type="Pfam" id="PF01966">
    <property type="entry name" value="HD"/>
    <property type="match status" value="1"/>
</dbReference>
<dbReference type="GO" id="GO:0005524">
    <property type="term" value="F:ATP binding"/>
    <property type="evidence" value="ECO:0007669"/>
    <property type="project" value="UniProtKB-UniRule"/>
</dbReference>
<dbReference type="Pfam" id="PF12627">
    <property type="entry name" value="PolyA_pol_RNAbd"/>
    <property type="match status" value="1"/>
</dbReference>
<protein>
    <recommendedName>
        <fullName evidence="10">Multifunctional CCA protein</fullName>
    </recommendedName>
    <domain>
        <recommendedName>
            <fullName evidence="10">CCA-adding enzyme</fullName>
            <ecNumber evidence="10">2.7.7.72</ecNumber>
        </recommendedName>
        <alternativeName>
            <fullName evidence="10">CCA tRNA nucleotidyltransferase</fullName>
        </alternativeName>
        <alternativeName>
            <fullName evidence="10">tRNA CCA-pyrophosphorylase</fullName>
        </alternativeName>
        <alternativeName>
            <fullName evidence="10">tRNA adenylyl-/cytidylyl-transferase</fullName>
        </alternativeName>
        <alternativeName>
            <fullName evidence="10">tRNA nucleotidyltransferase</fullName>
        </alternativeName>
        <alternativeName>
            <fullName evidence="10">tRNA-NT</fullName>
        </alternativeName>
    </domain>
    <domain>
        <recommendedName>
            <fullName evidence="10">2'-nucleotidase</fullName>
            <ecNumber evidence="10">3.1.3.-</ecNumber>
        </recommendedName>
    </domain>
    <domain>
        <recommendedName>
            <fullName evidence="10">2',3'-cyclic phosphodiesterase</fullName>
            <ecNumber evidence="10">3.1.4.-</ecNumber>
        </recommendedName>
    </domain>
    <domain>
        <recommendedName>
            <fullName evidence="10">Phosphatase</fullName>
        </recommendedName>
    </domain>
</protein>
<dbReference type="Gene3D" id="1.10.3090.10">
    <property type="entry name" value="cca-adding enzyme, domain 2"/>
    <property type="match status" value="1"/>
</dbReference>
<dbReference type="Pfam" id="PF01743">
    <property type="entry name" value="PolyA_pol"/>
    <property type="match status" value="1"/>
</dbReference>
<evidence type="ECO:0000256" key="7">
    <source>
        <dbReference type="ARBA" id="ARBA00022840"/>
    </source>
</evidence>
<proteinExistence type="inferred from homology"/>
<dbReference type="HAMAP" id="MF_01262">
    <property type="entry name" value="CCA_bact_type2"/>
    <property type="match status" value="1"/>
</dbReference>
<keyword evidence="9 10" id="KW-0694">RNA-binding</keyword>
<dbReference type="OrthoDB" id="9805698at2"/>